<protein>
    <submittedName>
        <fullName evidence="2">Uncharacterized protein</fullName>
    </submittedName>
</protein>
<organism evidence="2 3">
    <name type="scientific">Ruminococcus albus</name>
    <dbReference type="NCBI Taxonomy" id="1264"/>
    <lineage>
        <taxon>Bacteria</taxon>
        <taxon>Bacillati</taxon>
        <taxon>Bacillota</taxon>
        <taxon>Clostridia</taxon>
        <taxon>Eubacteriales</taxon>
        <taxon>Oscillospiraceae</taxon>
        <taxon>Ruminococcus</taxon>
    </lineage>
</organism>
<dbReference type="EMBL" id="FOKQ01000001">
    <property type="protein sequence ID" value="SFB66259.1"/>
    <property type="molecule type" value="Genomic_DNA"/>
</dbReference>
<sequence length="161" mass="18501">MTLVQNEALMCGFKEYAVSVKNQSTEVRVFVHGYTAILTFYISGRVVVKLMMYQKKHDDTILLDKIDNDFVSGKCTVADLASRYVYEVFNAALELRQKWRTEYRERYNERMAAMAEAVDEAVITIGDQPHKVITSDELKNMIEGKGITISDDSYISEYDEL</sequence>
<evidence type="ECO:0000313" key="2">
    <source>
        <dbReference type="EMBL" id="SFB66259.1"/>
    </source>
</evidence>
<keyword evidence="1" id="KW-1133">Transmembrane helix</keyword>
<dbReference type="Proteomes" id="UP000182192">
    <property type="component" value="Unassembled WGS sequence"/>
</dbReference>
<name>A0A1I1CU47_RUMAL</name>
<dbReference type="AlphaFoldDB" id="A0A1I1CU47"/>
<keyword evidence="1" id="KW-0812">Transmembrane</keyword>
<evidence type="ECO:0000256" key="1">
    <source>
        <dbReference type="SAM" id="Phobius"/>
    </source>
</evidence>
<evidence type="ECO:0000313" key="3">
    <source>
        <dbReference type="Proteomes" id="UP000182192"/>
    </source>
</evidence>
<dbReference type="OrthoDB" id="9880206at2"/>
<keyword evidence="1" id="KW-0472">Membrane</keyword>
<proteinExistence type="predicted"/>
<gene>
    <name evidence="2" type="ORF">SAMN02910406_00015</name>
</gene>
<reference evidence="2 3" key="1">
    <citation type="submission" date="2016-10" db="EMBL/GenBank/DDBJ databases">
        <authorList>
            <person name="de Groot N.N."/>
        </authorList>
    </citation>
    <scope>NUCLEOTIDE SEQUENCE [LARGE SCALE GENOMIC DNA]</scope>
    <source>
        <strain evidence="2 3">AR67</strain>
    </source>
</reference>
<dbReference type="RefSeq" id="WP_074959453.1">
    <property type="nucleotide sequence ID" value="NZ_FOKQ01000001.1"/>
</dbReference>
<accession>A0A1I1CU47</accession>
<feature type="transmembrane region" description="Helical" evidence="1">
    <location>
        <begin position="29"/>
        <end position="48"/>
    </location>
</feature>